<comment type="catalytic activity">
    <reaction evidence="1 8">
        <text>UDP-alpha-D-glucose = UDP-alpha-D-galactose</text>
        <dbReference type="Rhea" id="RHEA:22168"/>
        <dbReference type="ChEBI" id="CHEBI:58885"/>
        <dbReference type="ChEBI" id="CHEBI:66914"/>
        <dbReference type="EC" id="5.1.3.2"/>
    </reaction>
</comment>
<dbReference type="InterPro" id="IPR036291">
    <property type="entry name" value="NAD(P)-bd_dom_sf"/>
</dbReference>
<dbReference type="AlphaFoldDB" id="A0A136Q161"/>
<comment type="subunit">
    <text evidence="8">Homodimer.</text>
</comment>
<evidence type="ECO:0000313" key="11">
    <source>
        <dbReference type="Proteomes" id="UP000070366"/>
    </source>
</evidence>
<name>A0A136Q161_9FIRM</name>
<dbReference type="GO" id="GO:0006012">
    <property type="term" value="P:galactose metabolic process"/>
    <property type="evidence" value="ECO:0007669"/>
    <property type="project" value="UniProtKB-UniPathway"/>
</dbReference>
<dbReference type="EC" id="5.1.3.2" evidence="4 8"/>
<comment type="similarity">
    <text evidence="3 8">Belongs to the NAD(P)-dependent epimerase/dehydratase family.</text>
</comment>
<comment type="pathway">
    <text evidence="8">Carbohydrate metabolism; galactose metabolism.</text>
</comment>
<dbReference type="EMBL" id="LSZW01000064">
    <property type="protein sequence ID" value="KXK64422.1"/>
    <property type="molecule type" value="Genomic_DNA"/>
</dbReference>
<keyword evidence="6 8" id="KW-0520">NAD</keyword>
<reference evidence="10 11" key="1">
    <citation type="submission" date="2016-02" db="EMBL/GenBank/DDBJ databases">
        <authorList>
            <person name="Wen L."/>
            <person name="He K."/>
            <person name="Yang H."/>
        </authorList>
    </citation>
    <scope>NUCLEOTIDE SEQUENCE [LARGE SCALE GENOMIC DNA]</scope>
    <source>
        <strain evidence="10 11">DSM 22607</strain>
    </source>
</reference>
<feature type="domain" description="NAD(P)-binding" evidence="9">
    <location>
        <begin position="6"/>
        <end position="325"/>
    </location>
</feature>
<dbReference type="UniPathway" id="UPA00214"/>
<dbReference type="Gene3D" id="3.90.25.10">
    <property type="entry name" value="UDP-galactose 4-epimerase, domain 1"/>
    <property type="match status" value="1"/>
</dbReference>
<evidence type="ECO:0000259" key="9">
    <source>
        <dbReference type="Pfam" id="PF16363"/>
    </source>
</evidence>
<dbReference type="Gene3D" id="3.40.50.720">
    <property type="entry name" value="NAD(P)-binding Rossmann-like Domain"/>
    <property type="match status" value="1"/>
</dbReference>
<comment type="cofactor">
    <cofactor evidence="2 8">
        <name>NAD(+)</name>
        <dbReference type="ChEBI" id="CHEBI:57540"/>
    </cofactor>
</comment>
<evidence type="ECO:0000256" key="7">
    <source>
        <dbReference type="ARBA" id="ARBA00023235"/>
    </source>
</evidence>
<dbReference type="SUPFAM" id="SSF51735">
    <property type="entry name" value="NAD(P)-binding Rossmann-fold domains"/>
    <property type="match status" value="1"/>
</dbReference>
<dbReference type="PANTHER" id="PTHR43725">
    <property type="entry name" value="UDP-GLUCOSE 4-EPIMERASE"/>
    <property type="match status" value="1"/>
</dbReference>
<evidence type="ECO:0000256" key="6">
    <source>
        <dbReference type="ARBA" id="ARBA00023027"/>
    </source>
</evidence>
<dbReference type="NCBIfam" id="NF007956">
    <property type="entry name" value="PRK10675.1"/>
    <property type="match status" value="1"/>
</dbReference>
<keyword evidence="11" id="KW-1185">Reference proteome</keyword>
<evidence type="ECO:0000256" key="2">
    <source>
        <dbReference type="ARBA" id="ARBA00001911"/>
    </source>
</evidence>
<dbReference type="InterPro" id="IPR005886">
    <property type="entry name" value="UDP_G4E"/>
</dbReference>
<dbReference type="GO" id="GO:0003978">
    <property type="term" value="F:UDP-glucose 4-epimerase activity"/>
    <property type="evidence" value="ECO:0007669"/>
    <property type="project" value="UniProtKB-UniRule"/>
</dbReference>
<protein>
    <recommendedName>
        <fullName evidence="5 8">UDP-glucose 4-epimerase</fullName>
        <ecNumber evidence="4 8">5.1.3.2</ecNumber>
    </recommendedName>
</protein>
<comment type="caution">
    <text evidence="10">The sequence shown here is derived from an EMBL/GenBank/DDBJ whole genome shotgun (WGS) entry which is preliminary data.</text>
</comment>
<proteinExistence type="inferred from homology"/>
<evidence type="ECO:0000256" key="1">
    <source>
        <dbReference type="ARBA" id="ARBA00000083"/>
    </source>
</evidence>
<dbReference type="CDD" id="cd05247">
    <property type="entry name" value="UDP_G4E_1_SDR_e"/>
    <property type="match status" value="1"/>
</dbReference>
<dbReference type="RefSeq" id="WP_066522053.1">
    <property type="nucleotide sequence ID" value="NZ_CABMOF010000007.1"/>
</dbReference>
<sequence length="338" mass="37889">MKKNILVTGGAGYIGSHICVELLGQGYDVTVMDNLANSNEKALRRVEEITGKKLRFYEADIRDRSAYDEIFSQNEIYGVIHMAGLKAVGESVRKPLAYFDNNVSGTIVLLEKMKEHHIKRIIFSSSATVYDLTQGECLTEKSPIGNSTSPYGRTKLVIEQMLADLYHSDARWSIVMLRYFNPIGAHVSGRIGEDPNGEPNNLMPYITQVAVGKREKLNIFGNDYDTPDGTCIRDYIHVMDLAGGHSKAVRKLEEQGLFIYNLGTGQPQSVLAVVHAFEKANGLKINYAIAPRRAGDAPKYYANADKAKTELNWEAERGIEDMCRDSWNWQKNNPEGYR</sequence>
<organism evidence="10 11">
    <name type="scientific">Christensenella minuta</name>
    <dbReference type="NCBI Taxonomy" id="626937"/>
    <lineage>
        <taxon>Bacteria</taxon>
        <taxon>Bacillati</taxon>
        <taxon>Bacillota</taxon>
        <taxon>Clostridia</taxon>
        <taxon>Christensenellales</taxon>
        <taxon>Christensenellaceae</taxon>
        <taxon>Christensenella</taxon>
    </lineage>
</organism>
<dbReference type="PATRIC" id="fig|626937.4.peg.2459"/>
<dbReference type="InterPro" id="IPR016040">
    <property type="entry name" value="NAD(P)-bd_dom"/>
</dbReference>
<keyword evidence="7 8" id="KW-0413">Isomerase</keyword>
<dbReference type="NCBIfam" id="TIGR01179">
    <property type="entry name" value="galE"/>
    <property type="match status" value="1"/>
</dbReference>
<evidence type="ECO:0000256" key="3">
    <source>
        <dbReference type="ARBA" id="ARBA00007637"/>
    </source>
</evidence>
<dbReference type="KEGG" id="cmiu:B1H56_00905"/>
<evidence type="ECO:0000256" key="5">
    <source>
        <dbReference type="ARBA" id="ARBA00018569"/>
    </source>
</evidence>
<evidence type="ECO:0000256" key="8">
    <source>
        <dbReference type="RuleBase" id="RU366046"/>
    </source>
</evidence>
<dbReference type="OrthoDB" id="9811743at2"/>
<dbReference type="Proteomes" id="UP000070366">
    <property type="component" value="Unassembled WGS sequence"/>
</dbReference>
<accession>A0A136Q161</accession>
<gene>
    <name evidence="10" type="ORF">HMPREF3293_02501</name>
</gene>
<dbReference type="PANTHER" id="PTHR43725:SF47">
    <property type="entry name" value="UDP-GLUCOSE 4-EPIMERASE"/>
    <property type="match status" value="1"/>
</dbReference>
<dbReference type="GO" id="GO:0005829">
    <property type="term" value="C:cytosol"/>
    <property type="evidence" value="ECO:0007669"/>
    <property type="project" value="TreeGrafter"/>
</dbReference>
<evidence type="ECO:0000313" key="10">
    <source>
        <dbReference type="EMBL" id="KXK64422.1"/>
    </source>
</evidence>
<evidence type="ECO:0000256" key="4">
    <source>
        <dbReference type="ARBA" id="ARBA00013189"/>
    </source>
</evidence>
<keyword evidence="8" id="KW-0119">Carbohydrate metabolism</keyword>
<dbReference type="STRING" id="626937.HMPREF3293_02501"/>
<dbReference type="Pfam" id="PF16363">
    <property type="entry name" value="GDP_Man_Dehyd"/>
    <property type="match status" value="1"/>
</dbReference>